<evidence type="ECO:0000313" key="11">
    <source>
        <dbReference type="Proteomes" id="UP000609531"/>
    </source>
</evidence>
<evidence type="ECO:0000256" key="7">
    <source>
        <dbReference type="ARBA" id="ARBA00067668"/>
    </source>
</evidence>
<protein>
    <recommendedName>
        <fullName evidence="7">3-methylmercaptopropionyl-CoA ligase</fullName>
        <ecNumber evidence="6">6.2.1.44</ecNumber>
    </recommendedName>
</protein>
<dbReference type="SUPFAM" id="SSF56801">
    <property type="entry name" value="Acetyl-CoA synthetase-like"/>
    <property type="match status" value="1"/>
</dbReference>
<comment type="similarity">
    <text evidence="1">Belongs to the ATP-dependent AMP-binding enzyme family.</text>
</comment>
<dbReference type="AlphaFoldDB" id="A0A934MEK3"/>
<accession>A0A934MEK3</accession>
<dbReference type="PANTHER" id="PTHR43859">
    <property type="entry name" value="ACYL-ACTIVATING ENZYME"/>
    <property type="match status" value="1"/>
</dbReference>
<dbReference type="Gene3D" id="3.30.300.30">
    <property type="match status" value="1"/>
</dbReference>
<dbReference type="FunFam" id="3.30.300.30:FF:000008">
    <property type="entry name" value="2,3-dihydroxybenzoate-AMP ligase"/>
    <property type="match status" value="1"/>
</dbReference>
<dbReference type="InterPro" id="IPR000873">
    <property type="entry name" value="AMP-dep_synth/lig_dom"/>
</dbReference>
<evidence type="ECO:0000256" key="5">
    <source>
        <dbReference type="ARBA" id="ARBA00051915"/>
    </source>
</evidence>
<dbReference type="PROSITE" id="PS00455">
    <property type="entry name" value="AMP_BINDING"/>
    <property type="match status" value="1"/>
</dbReference>
<dbReference type="InterPro" id="IPR020845">
    <property type="entry name" value="AMP-binding_CS"/>
</dbReference>
<dbReference type="NCBIfam" id="NF004674">
    <property type="entry name" value="PRK06018.1"/>
    <property type="match status" value="1"/>
</dbReference>
<dbReference type="CDD" id="cd12119">
    <property type="entry name" value="ttLC_FACS_AlkK_like"/>
    <property type="match status" value="1"/>
</dbReference>
<dbReference type="NCBIfam" id="NF004837">
    <property type="entry name" value="PRK06187.1"/>
    <property type="match status" value="1"/>
</dbReference>
<evidence type="ECO:0000256" key="4">
    <source>
        <dbReference type="ARBA" id="ARBA00023098"/>
    </source>
</evidence>
<dbReference type="Pfam" id="PF00501">
    <property type="entry name" value="AMP-binding"/>
    <property type="match status" value="1"/>
</dbReference>
<dbReference type="InterPro" id="IPR045851">
    <property type="entry name" value="AMP-bd_C_sf"/>
</dbReference>
<organism evidence="10 11">
    <name type="scientific">Acuticoccus mangrovi</name>
    <dbReference type="NCBI Taxonomy" id="2796142"/>
    <lineage>
        <taxon>Bacteria</taxon>
        <taxon>Pseudomonadati</taxon>
        <taxon>Pseudomonadota</taxon>
        <taxon>Alphaproteobacteria</taxon>
        <taxon>Hyphomicrobiales</taxon>
        <taxon>Amorphaceae</taxon>
        <taxon>Acuticoccus</taxon>
    </lineage>
</organism>
<dbReference type="RefSeq" id="WP_198880343.1">
    <property type="nucleotide sequence ID" value="NZ_JAEKJA010000001.1"/>
</dbReference>
<evidence type="ECO:0000256" key="1">
    <source>
        <dbReference type="ARBA" id="ARBA00006432"/>
    </source>
</evidence>
<feature type="domain" description="AMP-binding enzyme C-terminal" evidence="9">
    <location>
        <begin position="452"/>
        <end position="527"/>
    </location>
</feature>
<proteinExistence type="inferred from homology"/>
<dbReference type="EC" id="6.2.1.44" evidence="6"/>
<keyword evidence="11" id="KW-1185">Reference proteome</keyword>
<evidence type="ECO:0000259" key="9">
    <source>
        <dbReference type="Pfam" id="PF13193"/>
    </source>
</evidence>
<comment type="catalytic activity">
    <reaction evidence="5">
        <text>3-(methylsulfanyl)propanoate + ATP + CoA = 3-(methylsulfanyl)propanoyl-CoA + AMP + diphosphate</text>
        <dbReference type="Rhea" id="RHEA:43052"/>
        <dbReference type="ChEBI" id="CHEBI:30616"/>
        <dbReference type="ChEBI" id="CHEBI:33019"/>
        <dbReference type="ChEBI" id="CHEBI:49016"/>
        <dbReference type="ChEBI" id="CHEBI:57287"/>
        <dbReference type="ChEBI" id="CHEBI:82815"/>
        <dbReference type="ChEBI" id="CHEBI:456215"/>
        <dbReference type="EC" id="6.2.1.44"/>
    </reaction>
    <physiologicalReaction direction="left-to-right" evidence="5">
        <dbReference type="Rhea" id="RHEA:43053"/>
    </physiologicalReaction>
</comment>
<dbReference type="Pfam" id="PF13193">
    <property type="entry name" value="AMP-binding_C"/>
    <property type="match status" value="1"/>
</dbReference>
<keyword evidence="4" id="KW-0443">Lipid metabolism</keyword>
<evidence type="ECO:0000256" key="2">
    <source>
        <dbReference type="ARBA" id="ARBA00022598"/>
    </source>
</evidence>
<dbReference type="GO" id="GO:0016874">
    <property type="term" value="F:ligase activity"/>
    <property type="evidence" value="ECO:0007669"/>
    <property type="project" value="UniProtKB-KW"/>
</dbReference>
<dbReference type="Gene3D" id="3.40.50.12780">
    <property type="entry name" value="N-terminal domain of ligase-like"/>
    <property type="match status" value="1"/>
</dbReference>
<sequence>MLSSIQDWPLLVHRIIDHAAAYHGGRRIVTRRPDGRIVRTTHAEVRDDARRIVGRLLARGLKPGDRVGALAWNTDLHLALWYGVMGAGAVHHTINPRLFEDQIRYIVNDAEDRILVVEASFLPIIERIADSLRTVEEVVVLEPWAAIPPTALEGTALKITAWDEFMSGAAPADWVSVPETAPAGMCYTSGTTGAPKGVVYSHRSNVLHAMAMSVPDMLGISANDVVMPVVPMFHANGWSLAFSAPMQGAAMVMPGPHLDGASLFELMEAEGVTLSAGVPTVWLGLLRHMEETGGRLPKLQRLVIGGSACPRAMIEAFETRHGVEVVHAWGMTETSPLGTMARPLPEHRELDEAARFAVKETQGRPPFTVETTVTDDEGRPVPRDGRTFGRLKVRGAAVAGRYHRNSGAENFSPDGWFDTGDVAVMDALGFMKITDRSKDVIKSGGEWISSIELENTALSHPDVAEAAVVGVPHPKWDERPLLLIVPVEGAARDGGAILAHIAPHVAKWWLPDSVEFVEEIPHTATGKIHKLTLRERYRTYYGA</sequence>
<evidence type="ECO:0000256" key="3">
    <source>
        <dbReference type="ARBA" id="ARBA00022832"/>
    </source>
</evidence>
<feature type="domain" description="AMP-dependent synthetase/ligase" evidence="8">
    <location>
        <begin position="17"/>
        <end position="402"/>
    </location>
</feature>
<keyword evidence="2 10" id="KW-0436">Ligase</keyword>
<dbReference type="PANTHER" id="PTHR43859:SF4">
    <property type="entry name" value="BUTANOATE--COA LIGASE AAE1-RELATED"/>
    <property type="match status" value="1"/>
</dbReference>
<reference evidence="10" key="1">
    <citation type="submission" date="2020-12" db="EMBL/GenBank/DDBJ databases">
        <title>Bacterial taxonomy.</title>
        <authorList>
            <person name="Pan X."/>
        </authorList>
    </citation>
    <scope>NUCLEOTIDE SEQUENCE</scope>
    <source>
        <strain evidence="10">B2012</strain>
    </source>
</reference>
<dbReference type="InterPro" id="IPR042099">
    <property type="entry name" value="ANL_N_sf"/>
</dbReference>
<evidence type="ECO:0000256" key="6">
    <source>
        <dbReference type="ARBA" id="ARBA00066616"/>
    </source>
</evidence>
<evidence type="ECO:0000259" key="8">
    <source>
        <dbReference type="Pfam" id="PF00501"/>
    </source>
</evidence>
<dbReference type="GO" id="GO:0006631">
    <property type="term" value="P:fatty acid metabolic process"/>
    <property type="evidence" value="ECO:0007669"/>
    <property type="project" value="UniProtKB-KW"/>
</dbReference>
<gene>
    <name evidence="10" type="ORF">JCR33_02120</name>
</gene>
<dbReference type="InterPro" id="IPR025110">
    <property type="entry name" value="AMP-bd_C"/>
</dbReference>
<keyword evidence="3" id="KW-0276">Fatty acid metabolism</keyword>
<comment type="caution">
    <text evidence="10">The sequence shown here is derived from an EMBL/GenBank/DDBJ whole genome shotgun (WGS) entry which is preliminary data.</text>
</comment>
<evidence type="ECO:0000313" key="10">
    <source>
        <dbReference type="EMBL" id="MBJ3774463.1"/>
    </source>
</evidence>
<name>A0A934MEK3_9HYPH</name>
<dbReference type="Proteomes" id="UP000609531">
    <property type="component" value="Unassembled WGS sequence"/>
</dbReference>
<dbReference type="EMBL" id="JAEKJA010000001">
    <property type="protein sequence ID" value="MBJ3774463.1"/>
    <property type="molecule type" value="Genomic_DNA"/>
</dbReference>